<gene>
    <name evidence="1" type="ORF">BDN70DRAFT_927156</name>
</gene>
<accession>A0A9P5ZH58</accession>
<evidence type="ECO:0008006" key="3">
    <source>
        <dbReference type="Google" id="ProtNLM"/>
    </source>
</evidence>
<dbReference type="Gene3D" id="3.30.70.100">
    <property type="match status" value="2"/>
</dbReference>
<comment type="caution">
    <text evidence="1">The sequence shown here is derived from an EMBL/GenBank/DDBJ whole genome shotgun (WGS) entry which is preliminary data.</text>
</comment>
<name>A0A9P5ZH58_9AGAR</name>
<protein>
    <recommendedName>
        <fullName evidence="3">ABM domain-containing protein</fullName>
    </recommendedName>
</protein>
<evidence type="ECO:0000313" key="2">
    <source>
        <dbReference type="Proteomes" id="UP000807469"/>
    </source>
</evidence>
<reference evidence="1" key="1">
    <citation type="submission" date="2020-11" db="EMBL/GenBank/DDBJ databases">
        <authorList>
            <consortium name="DOE Joint Genome Institute"/>
            <person name="Ahrendt S."/>
            <person name="Riley R."/>
            <person name="Andreopoulos W."/>
            <person name="Labutti K."/>
            <person name="Pangilinan J."/>
            <person name="Ruiz-Duenas F.J."/>
            <person name="Barrasa J.M."/>
            <person name="Sanchez-Garcia M."/>
            <person name="Camarero S."/>
            <person name="Miyauchi S."/>
            <person name="Serrano A."/>
            <person name="Linde D."/>
            <person name="Babiker R."/>
            <person name="Drula E."/>
            <person name="Ayuso-Fernandez I."/>
            <person name="Pacheco R."/>
            <person name="Padilla G."/>
            <person name="Ferreira P."/>
            <person name="Barriuso J."/>
            <person name="Kellner H."/>
            <person name="Castanera R."/>
            <person name="Alfaro M."/>
            <person name="Ramirez L."/>
            <person name="Pisabarro A.G."/>
            <person name="Kuo A."/>
            <person name="Tritt A."/>
            <person name="Lipzen A."/>
            <person name="He G."/>
            <person name="Yan M."/>
            <person name="Ng V."/>
            <person name="Cullen D."/>
            <person name="Martin F."/>
            <person name="Rosso M.-N."/>
            <person name="Henrissat B."/>
            <person name="Hibbett D."/>
            <person name="Martinez A.T."/>
            <person name="Grigoriev I.V."/>
        </authorList>
    </citation>
    <scope>NUCLEOTIDE SEQUENCE</scope>
    <source>
        <strain evidence="1">CIRM-BRFM 674</strain>
    </source>
</reference>
<proteinExistence type="predicted"/>
<dbReference type="OrthoDB" id="3830579at2759"/>
<organism evidence="1 2">
    <name type="scientific">Pholiota conissans</name>
    <dbReference type="NCBI Taxonomy" id="109636"/>
    <lineage>
        <taxon>Eukaryota</taxon>
        <taxon>Fungi</taxon>
        <taxon>Dikarya</taxon>
        <taxon>Basidiomycota</taxon>
        <taxon>Agaricomycotina</taxon>
        <taxon>Agaricomycetes</taxon>
        <taxon>Agaricomycetidae</taxon>
        <taxon>Agaricales</taxon>
        <taxon>Agaricineae</taxon>
        <taxon>Strophariaceae</taxon>
        <taxon>Pholiota</taxon>
    </lineage>
</organism>
<sequence length="197" mass="22004">MIDSVITFTASKALLADPALANGALDYLNSQEGCQSVRRGYAVDESTKAYFVITWISYDSYKKMLKRADYPSFKGAMKKLHTDVPLVWNVEYDVDSCRPLDAPVTECATIRATAGHTLPEVIAVMKKVQAVDPRYKSMHGISIGKIKEENEKILVVIGWDSIKAPIDAAKTSPLQELIWEIIEVTYIEAFHVPFALY</sequence>
<evidence type="ECO:0000313" key="1">
    <source>
        <dbReference type="EMBL" id="KAF9485791.1"/>
    </source>
</evidence>
<keyword evidence="2" id="KW-1185">Reference proteome</keyword>
<dbReference type="Proteomes" id="UP000807469">
    <property type="component" value="Unassembled WGS sequence"/>
</dbReference>
<dbReference type="EMBL" id="MU155133">
    <property type="protein sequence ID" value="KAF9485791.1"/>
    <property type="molecule type" value="Genomic_DNA"/>
</dbReference>
<dbReference type="AlphaFoldDB" id="A0A9P5ZH58"/>